<dbReference type="GO" id="GO:0002949">
    <property type="term" value="P:tRNA threonylcarbamoyladenosine modification"/>
    <property type="evidence" value="ECO:0007669"/>
    <property type="project" value="InterPro"/>
</dbReference>
<evidence type="ECO:0000259" key="1">
    <source>
        <dbReference type="Pfam" id="PF00814"/>
    </source>
</evidence>
<sequence length="231" mass="25540">MNLILSIETSTPTCSVAIHQNGELIAQKLIVEEGGHSKQVTVLIDTLLQENGKNLSQVEAIAVSMGPGSYTGLRIGLATAKGLCFGLDIPLIALPTLKILAQGFRQNQQVESHVRLLPMLDARRMEVYAACYELEDLKEVQASKAIILDENSFAELQGITLMAFGNGAEKWQNTCQHPNIQFVKEPLFPEAQYMGALAYLEYLNKNFQDLVSLEPDYLKEFMGTQPKNKAL</sequence>
<dbReference type="NCBIfam" id="TIGR03725">
    <property type="entry name" value="T6A_YeaZ"/>
    <property type="match status" value="1"/>
</dbReference>
<dbReference type="PANTHER" id="PTHR11735">
    <property type="entry name" value="TRNA N6-ADENOSINE THREONYLCARBAMOYLTRANSFERASE"/>
    <property type="match status" value="1"/>
</dbReference>
<evidence type="ECO:0000313" key="3">
    <source>
        <dbReference type="Proteomes" id="UP000245468"/>
    </source>
</evidence>
<dbReference type="InterPro" id="IPR000905">
    <property type="entry name" value="Gcp-like_dom"/>
</dbReference>
<protein>
    <submittedName>
        <fullName evidence="2">tRNA N6-adenosine threonylcarbamoyltransferase</fullName>
    </submittedName>
</protein>
<keyword evidence="2" id="KW-0808">Transferase</keyword>
<dbReference type="OrthoDB" id="9784166at2"/>
<accession>A0A2S2DXP0</accession>
<dbReference type="InterPro" id="IPR022496">
    <property type="entry name" value="T6A_TsaB"/>
</dbReference>
<dbReference type="GO" id="GO:0016740">
    <property type="term" value="F:transferase activity"/>
    <property type="evidence" value="ECO:0007669"/>
    <property type="project" value="UniProtKB-KW"/>
</dbReference>
<feature type="domain" description="Gcp-like" evidence="1">
    <location>
        <begin position="36"/>
        <end position="135"/>
    </location>
</feature>
<name>A0A2S2DXP0_9BACT</name>
<gene>
    <name evidence="2" type="ORF">HME7025_02327</name>
</gene>
<dbReference type="EMBL" id="CP029346">
    <property type="protein sequence ID" value="AWL10168.1"/>
    <property type="molecule type" value="Genomic_DNA"/>
</dbReference>
<dbReference type="SUPFAM" id="SSF53067">
    <property type="entry name" value="Actin-like ATPase domain"/>
    <property type="match status" value="2"/>
</dbReference>
<proteinExistence type="predicted"/>
<dbReference type="Gene3D" id="3.30.420.40">
    <property type="match status" value="2"/>
</dbReference>
<dbReference type="GO" id="GO:0005829">
    <property type="term" value="C:cytosol"/>
    <property type="evidence" value="ECO:0007669"/>
    <property type="project" value="TreeGrafter"/>
</dbReference>
<dbReference type="Proteomes" id="UP000245468">
    <property type="component" value="Chromosome"/>
</dbReference>
<organism evidence="2 3">
    <name type="scientific">Aquirufa nivalisilvae</name>
    <dbReference type="NCBI Taxonomy" id="2516557"/>
    <lineage>
        <taxon>Bacteria</taxon>
        <taxon>Pseudomonadati</taxon>
        <taxon>Bacteroidota</taxon>
        <taxon>Cytophagia</taxon>
        <taxon>Cytophagales</taxon>
        <taxon>Flectobacillaceae</taxon>
        <taxon>Aquirufa</taxon>
    </lineage>
</organism>
<evidence type="ECO:0000313" key="2">
    <source>
        <dbReference type="EMBL" id="AWL10168.1"/>
    </source>
</evidence>
<dbReference type="Pfam" id="PF00814">
    <property type="entry name" value="TsaD"/>
    <property type="match status" value="1"/>
</dbReference>
<dbReference type="PANTHER" id="PTHR11735:SF11">
    <property type="entry name" value="TRNA THREONYLCARBAMOYLADENOSINE BIOSYNTHESIS PROTEIN TSAB"/>
    <property type="match status" value="1"/>
</dbReference>
<dbReference type="RefSeq" id="WP_109324198.1">
    <property type="nucleotide sequence ID" value="NZ_CP029346.1"/>
</dbReference>
<dbReference type="CDD" id="cd24032">
    <property type="entry name" value="ASKHA_NBD_TsaB"/>
    <property type="match status" value="1"/>
</dbReference>
<dbReference type="KEGG" id="psez:HME7025_02327"/>
<dbReference type="AlphaFoldDB" id="A0A2S2DXP0"/>
<keyword evidence="3" id="KW-1185">Reference proteome</keyword>
<reference evidence="3" key="1">
    <citation type="submission" date="2018-05" db="EMBL/GenBank/DDBJ databases">
        <title>Pseudarcicella sp. HME7025 Genome sequencing and assembly.</title>
        <authorList>
            <person name="Kim H."/>
            <person name="Kang H."/>
            <person name="Joh K."/>
        </authorList>
    </citation>
    <scope>NUCLEOTIDE SEQUENCE [LARGE SCALE GENOMIC DNA]</scope>
    <source>
        <strain evidence="3">HME7025</strain>
    </source>
</reference>
<dbReference type="InterPro" id="IPR043129">
    <property type="entry name" value="ATPase_NBD"/>
</dbReference>